<reference evidence="2 3" key="1">
    <citation type="submission" date="2020-08" db="EMBL/GenBank/DDBJ databases">
        <title>Genomic Encyclopedia of Type Strains, Phase III (KMG-III): the genomes of soil and plant-associated and newly described type strains.</title>
        <authorList>
            <person name="Whitman W."/>
        </authorList>
    </citation>
    <scope>NUCLEOTIDE SEQUENCE [LARGE SCALE GENOMIC DNA]</scope>
    <source>
        <strain evidence="2 3">CECT 8640</strain>
    </source>
</reference>
<feature type="transmembrane region" description="Helical" evidence="1">
    <location>
        <begin position="228"/>
        <end position="245"/>
    </location>
</feature>
<evidence type="ECO:0000313" key="2">
    <source>
        <dbReference type="EMBL" id="MBB5959489.1"/>
    </source>
</evidence>
<feature type="transmembrane region" description="Helical" evidence="1">
    <location>
        <begin position="257"/>
        <end position="278"/>
    </location>
</feature>
<organism evidence="2 3">
    <name type="scientific">Saccharothrix tamanrassetensis</name>
    <dbReference type="NCBI Taxonomy" id="1051531"/>
    <lineage>
        <taxon>Bacteria</taxon>
        <taxon>Bacillati</taxon>
        <taxon>Actinomycetota</taxon>
        <taxon>Actinomycetes</taxon>
        <taxon>Pseudonocardiales</taxon>
        <taxon>Pseudonocardiaceae</taxon>
        <taxon>Saccharothrix</taxon>
    </lineage>
</organism>
<keyword evidence="1" id="KW-0472">Membrane</keyword>
<keyword evidence="1" id="KW-0812">Transmembrane</keyword>
<protein>
    <submittedName>
        <fullName evidence="2">Uncharacterized protein</fullName>
    </submittedName>
</protein>
<feature type="transmembrane region" description="Helical" evidence="1">
    <location>
        <begin position="202"/>
        <end position="222"/>
    </location>
</feature>
<keyword evidence="3" id="KW-1185">Reference proteome</keyword>
<feature type="transmembrane region" description="Helical" evidence="1">
    <location>
        <begin position="20"/>
        <end position="39"/>
    </location>
</feature>
<name>A0A841CQC3_9PSEU</name>
<dbReference type="Proteomes" id="UP000547510">
    <property type="component" value="Unassembled WGS sequence"/>
</dbReference>
<dbReference type="RefSeq" id="WP_312865164.1">
    <property type="nucleotide sequence ID" value="NZ_JACHJN010000011.1"/>
</dbReference>
<feature type="transmembrane region" description="Helical" evidence="1">
    <location>
        <begin position="126"/>
        <end position="147"/>
    </location>
</feature>
<feature type="transmembrane region" description="Helical" evidence="1">
    <location>
        <begin position="59"/>
        <end position="76"/>
    </location>
</feature>
<feature type="transmembrane region" description="Helical" evidence="1">
    <location>
        <begin position="88"/>
        <end position="105"/>
    </location>
</feature>
<gene>
    <name evidence="2" type="ORF">FHS29_006110</name>
</gene>
<accession>A0A841CQC3</accession>
<sequence length="311" mass="33498">MDAWAHSNVPELETFFTPWHAVFYSGFAATGAWILWVVWRNVQQGRRGLAAVPEGYGPAVFALPVFALSGLGDYLWHTFLGIEQGVEILFSPTHLGLIASMILILTTPLRTAWADRDLVAPSLGRFVPAALSLAFTAALVLLFASYADATIYGPQGIVRAFSFDKAEGGGPGTGRLAASIMVTNLILVTPLLLAARRFRVPVGTATILQVVVMLLSTAVANYENLSTAAAFVLSGVVIDVLLWKLRPSEERIREYRIFGFAAPFVTWAFFFASAGIAAGRLPTVTEMWTGAPIVAGLHGLLLAVVLVPVRR</sequence>
<dbReference type="EMBL" id="JACHJN010000011">
    <property type="protein sequence ID" value="MBB5959489.1"/>
    <property type="molecule type" value="Genomic_DNA"/>
</dbReference>
<feature type="transmembrane region" description="Helical" evidence="1">
    <location>
        <begin position="290"/>
        <end position="309"/>
    </location>
</feature>
<evidence type="ECO:0000313" key="3">
    <source>
        <dbReference type="Proteomes" id="UP000547510"/>
    </source>
</evidence>
<comment type="caution">
    <text evidence="2">The sequence shown here is derived from an EMBL/GenBank/DDBJ whole genome shotgun (WGS) entry which is preliminary data.</text>
</comment>
<feature type="transmembrane region" description="Helical" evidence="1">
    <location>
        <begin position="176"/>
        <end position="195"/>
    </location>
</feature>
<evidence type="ECO:0000256" key="1">
    <source>
        <dbReference type="SAM" id="Phobius"/>
    </source>
</evidence>
<dbReference type="AlphaFoldDB" id="A0A841CQC3"/>
<keyword evidence="1" id="KW-1133">Transmembrane helix</keyword>
<proteinExistence type="predicted"/>